<evidence type="ECO:0000256" key="2">
    <source>
        <dbReference type="ARBA" id="ARBA00023015"/>
    </source>
</evidence>
<dbReference type="InterPro" id="IPR014284">
    <property type="entry name" value="RNA_pol_sigma-70_dom"/>
</dbReference>
<proteinExistence type="inferred from homology"/>
<dbReference type="Proteomes" id="UP001354989">
    <property type="component" value="Chromosome"/>
</dbReference>
<dbReference type="PANTHER" id="PTHR43133">
    <property type="entry name" value="RNA POLYMERASE ECF-TYPE SIGMA FACTO"/>
    <property type="match status" value="1"/>
</dbReference>
<evidence type="ECO:0000313" key="7">
    <source>
        <dbReference type="EMBL" id="BDC99465.1"/>
    </source>
</evidence>
<dbReference type="InterPro" id="IPR039425">
    <property type="entry name" value="RNA_pol_sigma-70-like"/>
</dbReference>
<keyword evidence="4" id="KW-0804">Transcription</keyword>
<dbReference type="PANTHER" id="PTHR43133:SF59">
    <property type="entry name" value="ECF RNA POLYMERASE SIGMA FACTOR SIGR"/>
    <property type="match status" value="1"/>
</dbReference>
<dbReference type="InterPro" id="IPR013249">
    <property type="entry name" value="RNA_pol_sigma70_r4_t2"/>
</dbReference>
<comment type="similarity">
    <text evidence="1">Belongs to the sigma-70 factor family. ECF subfamily.</text>
</comment>
<feature type="domain" description="RNA polymerase sigma-70 region 2" evidence="5">
    <location>
        <begin position="13"/>
        <end position="77"/>
    </location>
</feature>
<dbReference type="InterPro" id="IPR007627">
    <property type="entry name" value="RNA_pol_sigma70_r2"/>
</dbReference>
<feature type="domain" description="RNA polymerase sigma factor 70 region 4 type 2" evidence="6">
    <location>
        <begin position="110"/>
        <end position="159"/>
    </location>
</feature>
<dbReference type="Pfam" id="PF04542">
    <property type="entry name" value="Sigma70_r2"/>
    <property type="match status" value="1"/>
</dbReference>
<sequence>MQEEVEFEKDLKRLFPQLYSAAYKFTQDYDRAKDLVQETMIKAFKARTKFRRGTNLKAWLLVILKNTFFTSYQSEKRRGEQLDTMDQLDAFLGWKGGSNDNLADSNMGEQEIRREIDRLDKQYKMPFMLHFQGFSYAEIGEKLSLPMGTVKNRIHLARKVLKEKLSNFRR</sequence>
<dbReference type="SUPFAM" id="SSF88946">
    <property type="entry name" value="Sigma2 domain of RNA polymerase sigma factors"/>
    <property type="match status" value="1"/>
</dbReference>
<dbReference type="InterPro" id="IPR013324">
    <property type="entry name" value="RNA_pol_sigma_r3/r4-like"/>
</dbReference>
<evidence type="ECO:0000313" key="8">
    <source>
        <dbReference type="Proteomes" id="UP001354989"/>
    </source>
</evidence>
<keyword evidence="2" id="KW-0805">Transcription regulation</keyword>
<dbReference type="Pfam" id="PF08281">
    <property type="entry name" value="Sigma70_r4_2"/>
    <property type="match status" value="1"/>
</dbReference>
<dbReference type="InterPro" id="IPR013325">
    <property type="entry name" value="RNA_pol_sigma_r2"/>
</dbReference>
<evidence type="ECO:0000256" key="4">
    <source>
        <dbReference type="ARBA" id="ARBA00023163"/>
    </source>
</evidence>
<dbReference type="InterPro" id="IPR036388">
    <property type="entry name" value="WH-like_DNA-bd_sf"/>
</dbReference>
<evidence type="ECO:0000259" key="6">
    <source>
        <dbReference type="Pfam" id="PF08281"/>
    </source>
</evidence>
<dbReference type="CDD" id="cd06171">
    <property type="entry name" value="Sigma70_r4"/>
    <property type="match status" value="1"/>
</dbReference>
<protein>
    <submittedName>
        <fullName evidence="7">RNA polymerase sigma factor</fullName>
    </submittedName>
</protein>
<name>A0ABM7VET2_9BACT</name>
<reference evidence="7 8" key="1">
    <citation type="submission" date="2021-12" db="EMBL/GenBank/DDBJ databases">
        <title>Genome sequencing of bacteria with rrn-lacking chromosome and rrn-plasmid.</title>
        <authorList>
            <person name="Anda M."/>
            <person name="Iwasaki W."/>
        </authorList>
    </citation>
    <scope>NUCLEOTIDE SEQUENCE [LARGE SCALE GENOMIC DNA]</scope>
    <source>
        <strain evidence="7 8">NBRC 101262</strain>
    </source>
</reference>
<evidence type="ECO:0000256" key="1">
    <source>
        <dbReference type="ARBA" id="ARBA00010641"/>
    </source>
</evidence>
<evidence type="ECO:0000256" key="3">
    <source>
        <dbReference type="ARBA" id="ARBA00023082"/>
    </source>
</evidence>
<keyword evidence="3" id="KW-0731">Sigma factor</keyword>
<dbReference type="Gene3D" id="1.10.10.10">
    <property type="entry name" value="Winged helix-like DNA-binding domain superfamily/Winged helix DNA-binding domain"/>
    <property type="match status" value="1"/>
</dbReference>
<dbReference type="SUPFAM" id="SSF88659">
    <property type="entry name" value="Sigma3 and sigma4 domains of RNA polymerase sigma factors"/>
    <property type="match status" value="1"/>
</dbReference>
<gene>
    <name evidence="7" type="ORF">PEPS_17460</name>
</gene>
<dbReference type="Gene3D" id="1.10.1740.10">
    <property type="match status" value="1"/>
</dbReference>
<keyword evidence="8" id="KW-1185">Reference proteome</keyword>
<dbReference type="EMBL" id="AP025292">
    <property type="protein sequence ID" value="BDC99465.1"/>
    <property type="molecule type" value="Genomic_DNA"/>
</dbReference>
<dbReference type="NCBIfam" id="TIGR02937">
    <property type="entry name" value="sigma70-ECF"/>
    <property type="match status" value="1"/>
</dbReference>
<accession>A0ABM7VET2</accession>
<organism evidence="7 8">
    <name type="scientific">Persicobacter psychrovividus</name>
    <dbReference type="NCBI Taxonomy" id="387638"/>
    <lineage>
        <taxon>Bacteria</taxon>
        <taxon>Pseudomonadati</taxon>
        <taxon>Bacteroidota</taxon>
        <taxon>Cytophagia</taxon>
        <taxon>Cytophagales</taxon>
        <taxon>Persicobacteraceae</taxon>
        <taxon>Persicobacter</taxon>
    </lineage>
</organism>
<evidence type="ECO:0000259" key="5">
    <source>
        <dbReference type="Pfam" id="PF04542"/>
    </source>
</evidence>
<dbReference type="RefSeq" id="WP_332919015.1">
    <property type="nucleotide sequence ID" value="NZ_AP025292.1"/>
</dbReference>